<keyword evidence="2" id="KW-1133">Transmembrane helix</keyword>
<keyword evidence="2" id="KW-0812">Transmembrane</keyword>
<feature type="compositionally biased region" description="Low complexity" evidence="1">
    <location>
        <begin position="192"/>
        <end position="202"/>
    </location>
</feature>
<sequence length="382" mass="39185">MSEPKELPRPPQTTLLGWVILLGSVFVALTAFESLSGLRSMEMREALVDAVKSTGADLTYETLVSGMRAVVTVGAVCSAAAAVLGFFVLRRDRGARVGLTVLAVPLLLSGLLTGGFVALMVIAAIVLLWLQPSKNWFAGLPPIEPPAPLSKQPNVFGSPSRAQDADAAPPLPQVRGEITGDARPVRGFGSDPAAPGTAAAPGAPVPGAPVIPADSWTTPRSQRPGRRADRTGTVAAARGARPGMLVAGAVVAIVMSGLGLLSSLVSLTVSLTASDTFMQDLLDNAPGASGDAAMTADEFAQMLTVASGVIAVMCVLTIAAAVLTLVGNRSGRGALMVMTSFVLVFSAMGIAASPLMIFCAAAAAYVLWALTRPAVNAWFTRR</sequence>
<protein>
    <recommendedName>
        <fullName evidence="5">DUF4064 domain-containing protein</fullName>
    </recommendedName>
</protein>
<keyword evidence="2" id="KW-0472">Membrane</keyword>
<proteinExistence type="predicted"/>
<dbReference type="RefSeq" id="WP_128219368.1">
    <property type="nucleotide sequence ID" value="NZ_CP034929.1"/>
</dbReference>
<dbReference type="EMBL" id="JBHSQI010000002">
    <property type="protein sequence ID" value="MFC6153021.1"/>
    <property type="molecule type" value="Genomic_DNA"/>
</dbReference>
<comment type="caution">
    <text evidence="3">The sequence shown here is derived from an EMBL/GenBank/DDBJ whole genome shotgun (WGS) entry which is preliminary data.</text>
</comment>
<feature type="transmembrane region" description="Helical" evidence="2">
    <location>
        <begin position="335"/>
        <end position="368"/>
    </location>
</feature>
<feature type="transmembrane region" description="Helical" evidence="2">
    <location>
        <begin position="245"/>
        <end position="269"/>
    </location>
</feature>
<keyword evidence="4" id="KW-1185">Reference proteome</keyword>
<gene>
    <name evidence="3" type="ORF">ACFPWU_05015</name>
</gene>
<evidence type="ECO:0000256" key="1">
    <source>
        <dbReference type="SAM" id="MobiDB-lite"/>
    </source>
</evidence>
<evidence type="ECO:0008006" key="5">
    <source>
        <dbReference type="Google" id="ProtNLM"/>
    </source>
</evidence>
<name>A0ABW1QU75_9ACTN</name>
<feature type="region of interest" description="Disordered" evidence="1">
    <location>
        <begin position="149"/>
        <end position="234"/>
    </location>
</feature>
<organism evidence="3 4">
    <name type="scientific">Nocardioides yefusunii</name>
    <dbReference type="NCBI Taxonomy" id="2500546"/>
    <lineage>
        <taxon>Bacteria</taxon>
        <taxon>Bacillati</taxon>
        <taxon>Actinomycetota</taxon>
        <taxon>Actinomycetes</taxon>
        <taxon>Propionibacteriales</taxon>
        <taxon>Nocardioidaceae</taxon>
        <taxon>Nocardioides</taxon>
    </lineage>
</organism>
<reference evidence="4" key="1">
    <citation type="journal article" date="2019" name="Int. J. Syst. Evol. Microbiol.">
        <title>The Global Catalogue of Microorganisms (GCM) 10K type strain sequencing project: providing services to taxonomists for standard genome sequencing and annotation.</title>
        <authorList>
            <consortium name="The Broad Institute Genomics Platform"/>
            <consortium name="The Broad Institute Genome Sequencing Center for Infectious Disease"/>
            <person name="Wu L."/>
            <person name="Ma J."/>
        </authorList>
    </citation>
    <scope>NUCLEOTIDE SEQUENCE [LARGE SCALE GENOMIC DNA]</scope>
    <source>
        <strain evidence="4">DFY28</strain>
    </source>
</reference>
<evidence type="ECO:0000313" key="3">
    <source>
        <dbReference type="EMBL" id="MFC6153021.1"/>
    </source>
</evidence>
<accession>A0ABW1QU75</accession>
<feature type="transmembrane region" description="Helical" evidence="2">
    <location>
        <begin position="15"/>
        <end position="35"/>
    </location>
</feature>
<feature type="transmembrane region" description="Helical" evidence="2">
    <location>
        <begin position="101"/>
        <end position="130"/>
    </location>
</feature>
<feature type="transmembrane region" description="Helical" evidence="2">
    <location>
        <begin position="69"/>
        <end position="89"/>
    </location>
</feature>
<feature type="compositionally biased region" description="Polar residues" evidence="1">
    <location>
        <begin position="151"/>
        <end position="161"/>
    </location>
</feature>
<dbReference type="Proteomes" id="UP001596098">
    <property type="component" value="Unassembled WGS sequence"/>
</dbReference>
<evidence type="ECO:0000256" key="2">
    <source>
        <dbReference type="SAM" id="Phobius"/>
    </source>
</evidence>
<evidence type="ECO:0000313" key="4">
    <source>
        <dbReference type="Proteomes" id="UP001596098"/>
    </source>
</evidence>
<feature type="transmembrane region" description="Helical" evidence="2">
    <location>
        <begin position="299"/>
        <end position="323"/>
    </location>
</feature>